<reference evidence="2 3" key="1">
    <citation type="journal article" date="2020" name="Nature">
        <title>Six reference-quality genomes reveal evolution of bat adaptations.</title>
        <authorList>
            <person name="Jebb D."/>
            <person name="Huang Z."/>
            <person name="Pippel M."/>
            <person name="Hughes G.M."/>
            <person name="Lavrichenko K."/>
            <person name="Devanna P."/>
            <person name="Winkler S."/>
            <person name="Jermiin L.S."/>
            <person name="Skirmuntt E.C."/>
            <person name="Katzourakis A."/>
            <person name="Burkitt-Gray L."/>
            <person name="Ray D.A."/>
            <person name="Sullivan K.A.M."/>
            <person name="Roscito J.G."/>
            <person name="Kirilenko B.M."/>
            <person name="Davalos L.M."/>
            <person name="Corthals A.P."/>
            <person name="Power M.L."/>
            <person name="Jones G."/>
            <person name="Ransome R.D."/>
            <person name="Dechmann D.K.N."/>
            <person name="Locatelli A.G."/>
            <person name="Puechmaille S.J."/>
            <person name="Fedrigo O."/>
            <person name="Jarvis E.D."/>
            <person name="Hiller M."/>
            <person name="Vernes S.C."/>
            <person name="Myers E.W."/>
            <person name="Teeling E.C."/>
        </authorList>
    </citation>
    <scope>NUCLEOTIDE SEQUENCE [LARGE SCALE GENOMIC DNA]</scope>
    <source>
        <strain evidence="2">MRouAeg1</strain>
        <tissue evidence="2">Muscle</tissue>
    </source>
</reference>
<evidence type="ECO:0000256" key="1">
    <source>
        <dbReference type="SAM" id="MobiDB-lite"/>
    </source>
</evidence>
<keyword evidence="3" id="KW-1185">Reference proteome</keyword>
<dbReference type="AlphaFoldDB" id="A0A7J8DX51"/>
<dbReference type="Proteomes" id="UP000593571">
    <property type="component" value="Unassembled WGS sequence"/>
</dbReference>
<name>A0A7J8DX51_ROUAE</name>
<feature type="region of interest" description="Disordered" evidence="1">
    <location>
        <begin position="117"/>
        <end position="141"/>
    </location>
</feature>
<dbReference type="EMBL" id="JACASE010000011">
    <property type="protein sequence ID" value="KAF6427788.1"/>
    <property type="molecule type" value="Genomic_DNA"/>
</dbReference>
<comment type="caution">
    <text evidence="2">The sequence shown here is derived from an EMBL/GenBank/DDBJ whole genome shotgun (WGS) entry which is preliminary data.</text>
</comment>
<accession>A0A7J8DX51</accession>
<evidence type="ECO:0000313" key="3">
    <source>
        <dbReference type="Proteomes" id="UP000593571"/>
    </source>
</evidence>
<sequence length="141" mass="15207">MRTSVPGQEEPLGGTRAGMTALLHSHWRLAVKSTEGAGLRKVLHGGRWLPAGRRVTCSAARWPEGHLQRRRPASLGPKTVCGDLGFLSPRPRPQELLTDVYRWLSLISESWLRQGAPPAAPNVSGANTLGRQGTPCPGATF</sequence>
<organism evidence="2 3">
    <name type="scientific">Rousettus aegyptiacus</name>
    <name type="common">Egyptian fruit bat</name>
    <name type="synonym">Pteropus aegyptiacus</name>
    <dbReference type="NCBI Taxonomy" id="9407"/>
    <lineage>
        <taxon>Eukaryota</taxon>
        <taxon>Metazoa</taxon>
        <taxon>Chordata</taxon>
        <taxon>Craniata</taxon>
        <taxon>Vertebrata</taxon>
        <taxon>Euteleostomi</taxon>
        <taxon>Mammalia</taxon>
        <taxon>Eutheria</taxon>
        <taxon>Laurasiatheria</taxon>
        <taxon>Chiroptera</taxon>
        <taxon>Yinpterochiroptera</taxon>
        <taxon>Pteropodoidea</taxon>
        <taxon>Pteropodidae</taxon>
        <taxon>Rousettinae</taxon>
        <taxon>Rousettus</taxon>
    </lineage>
</organism>
<proteinExistence type="predicted"/>
<protein>
    <submittedName>
        <fullName evidence="2">Uncharacterized protein</fullName>
    </submittedName>
</protein>
<gene>
    <name evidence="2" type="ORF">HJG63_008277</name>
</gene>
<evidence type="ECO:0000313" key="2">
    <source>
        <dbReference type="EMBL" id="KAF6427788.1"/>
    </source>
</evidence>